<dbReference type="PANTHER" id="PTHR37539">
    <property type="entry name" value="SECRETED PROTEIN-RELATED"/>
    <property type="match status" value="1"/>
</dbReference>
<dbReference type="EC" id="1.-.-.-" evidence="2"/>
<dbReference type="Pfam" id="PF09995">
    <property type="entry name" value="MPAB_Lcp_cat"/>
    <property type="match status" value="1"/>
</dbReference>
<dbReference type="PANTHER" id="PTHR37539:SF1">
    <property type="entry name" value="ER-BOUND OXYGENASE MPAB_MPAB'_RUBBER OXYGENASE CATALYTIC DOMAIN-CONTAINING PROTEIN"/>
    <property type="match status" value="1"/>
</dbReference>
<dbReference type="EMBL" id="JBHRYB010000013">
    <property type="protein sequence ID" value="MFC3681072.1"/>
    <property type="molecule type" value="Genomic_DNA"/>
</dbReference>
<name>A0ABV7VWK7_9GAMM</name>
<protein>
    <submittedName>
        <fullName evidence="2">Oxygenase MpaB family protein</fullName>
        <ecNumber evidence="2">1.-.-.-</ecNumber>
    </submittedName>
</protein>
<accession>A0ABV7VWK7</accession>
<keyword evidence="2" id="KW-0560">Oxidoreductase</keyword>
<gene>
    <name evidence="2" type="ORF">ACFOMG_13275</name>
</gene>
<evidence type="ECO:0000313" key="3">
    <source>
        <dbReference type="Proteomes" id="UP001595722"/>
    </source>
</evidence>
<proteinExistence type="predicted"/>
<keyword evidence="3" id="KW-1185">Reference proteome</keyword>
<dbReference type="GO" id="GO:0016491">
    <property type="term" value="F:oxidoreductase activity"/>
    <property type="evidence" value="ECO:0007669"/>
    <property type="project" value="UniProtKB-KW"/>
</dbReference>
<organism evidence="2 3">
    <name type="scientific">Bacterioplanoides pacificum</name>
    <dbReference type="NCBI Taxonomy" id="1171596"/>
    <lineage>
        <taxon>Bacteria</taxon>
        <taxon>Pseudomonadati</taxon>
        <taxon>Pseudomonadota</taxon>
        <taxon>Gammaproteobacteria</taxon>
        <taxon>Oceanospirillales</taxon>
        <taxon>Oceanospirillaceae</taxon>
        <taxon>Bacterioplanoides</taxon>
    </lineage>
</organism>
<comment type="caution">
    <text evidence="2">The sequence shown here is derived from an EMBL/GenBank/DDBJ whole genome shotgun (WGS) entry which is preliminary data.</text>
</comment>
<dbReference type="RefSeq" id="WP_376867252.1">
    <property type="nucleotide sequence ID" value="NZ_JBHRYB010000013.1"/>
</dbReference>
<dbReference type="InterPro" id="IPR037473">
    <property type="entry name" value="Lcp-like"/>
</dbReference>
<feature type="domain" description="ER-bound oxygenase mpaB/mpaB'/Rubber oxygenase catalytic" evidence="1">
    <location>
        <begin position="133"/>
        <end position="354"/>
    </location>
</feature>
<dbReference type="Proteomes" id="UP001595722">
    <property type="component" value="Unassembled WGS sequence"/>
</dbReference>
<sequence>MAPVADIPARFVYEQQKKTFRARKIRAGFKLLFGHSPAPDEALIRQFGAAYMQADSIGDDVAEELFVQRKPAQGMALLNRGLQQGAASLVAPDGTPEAPQLYQLLYRAEQKPEWLDDARLELACKTIHRCGRHAMYALGDLALLGGYANSDIAKPLAFTGALNGNSSFDRVSETTSFWFDVTTPGGLALHGKGYNSAIRVRIMHALVRRRLLQHPDWNSAEWGLPINQGDALATNVAFSMLMILGCKMLGWRFSDEEIEAVLHLWRYSGYLMGDKDQLLPQTKAEGVDWLYMVAVSARINPDHDSLELADSYLQAFRDVAGSAFYRFFVYWLHRIYSGFFIPADIRKALKLPSTYGLKLLPALQAPVIFTLDTLSRRWLWLDRWLRRHGRAGQAYIVASRLQGREVDFQDKQTLTR</sequence>
<evidence type="ECO:0000259" key="1">
    <source>
        <dbReference type="Pfam" id="PF09995"/>
    </source>
</evidence>
<reference evidence="3" key="1">
    <citation type="journal article" date="2019" name="Int. J. Syst. Evol. Microbiol.">
        <title>The Global Catalogue of Microorganisms (GCM) 10K type strain sequencing project: providing services to taxonomists for standard genome sequencing and annotation.</title>
        <authorList>
            <consortium name="The Broad Institute Genomics Platform"/>
            <consortium name="The Broad Institute Genome Sequencing Center for Infectious Disease"/>
            <person name="Wu L."/>
            <person name="Ma J."/>
        </authorList>
    </citation>
    <scope>NUCLEOTIDE SEQUENCE [LARGE SCALE GENOMIC DNA]</scope>
    <source>
        <strain evidence="3">KCTC 42424</strain>
    </source>
</reference>
<dbReference type="InterPro" id="IPR018713">
    <property type="entry name" value="MPAB/Lcp_cat_dom"/>
</dbReference>
<evidence type="ECO:0000313" key="2">
    <source>
        <dbReference type="EMBL" id="MFC3681072.1"/>
    </source>
</evidence>